<organism evidence="1">
    <name type="scientific">Arundo donax</name>
    <name type="common">Giant reed</name>
    <name type="synonym">Donax arundinaceus</name>
    <dbReference type="NCBI Taxonomy" id="35708"/>
    <lineage>
        <taxon>Eukaryota</taxon>
        <taxon>Viridiplantae</taxon>
        <taxon>Streptophyta</taxon>
        <taxon>Embryophyta</taxon>
        <taxon>Tracheophyta</taxon>
        <taxon>Spermatophyta</taxon>
        <taxon>Magnoliopsida</taxon>
        <taxon>Liliopsida</taxon>
        <taxon>Poales</taxon>
        <taxon>Poaceae</taxon>
        <taxon>PACMAD clade</taxon>
        <taxon>Arundinoideae</taxon>
        <taxon>Arundineae</taxon>
        <taxon>Arundo</taxon>
    </lineage>
</organism>
<reference evidence="1" key="2">
    <citation type="journal article" date="2015" name="Data Brief">
        <title>Shoot transcriptome of the giant reed, Arundo donax.</title>
        <authorList>
            <person name="Barrero R.A."/>
            <person name="Guerrero F.D."/>
            <person name="Moolhuijzen P."/>
            <person name="Goolsby J.A."/>
            <person name="Tidwell J."/>
            <person name="Bellgard S.E."/>
            <person name="Bellgard M.I."/>
        </authorList>
    </citation>
    <scope>NUCLEOTIDE SEQUENCE</scope>
    <source>
        <tissue evidence="1">Shoot tissue taken approximately 20 cm above the soil surface</tissue>
    </source>
</reference>
<reference evidence="1" key="1">
    <citation type="submission" date="2014-09" db="EMBL/GenBank/DDBJ databases">
        <authorList>
            <person name="Magalhaes I.L.F."/>
            <person name="Oliveira U."/>
            <person name="Santos F.R."/>
            <person name="Vidigal T.H.D.A."/>
            <person name="Brescovit A.D."/>
            <person name="Santos A.J."/>
        </authorList>
    </citation>
    <scope>NUCLEOTIDE SEQUENCE</scope>
    <source>
        <tissue evidence="1">Shoot tissue taken approximately 20 cm above the soil surface</tissue>
    </source>
</reference>
<dbReference type="EMBL" id="GBRH01184060">
    <property type="protein sequence ID" value="JAE13836.1"/>
    <property type="molecule type" value="Transcribed_RNA"/>
</dbReference>
<sequence length="65" mass="7553">MPKMTFDTYKLEYQCGLSFLILISHWEETEKGTVIGGISHRSMLPCRCIPLALWLMCHQIISFFS</sequence>
<evidence type="ECO:0000313" key="1">
    <source>
        <dbReference type="EMBL" id="JAE13836.1"/>
    </source>
</evidence>
<proteinExistence type="predicted"/>
<protein>
    <submittedName>
        <fullName evidence="1">Uncharacterized protein</fullName>
    </submittedName>
</protein>
<dbReference type="AlphaFoldDB" id="A0A0A9FU38"/>
<accession>A0A0A9FU38</accession>
<name>A0A0A9FU38_ARUDO</name>